<gene>
    <name evidence="2" type="ORF">KIPB_001935</name>
</gene>
<dbReference type="EMBL" id="BDIP01000293">
    <property type="protein sequence ID" value="GIQ81042.1"/>
    <property type="molecule type" value="Genomic_DNA"/>
</dbReference>
<dbReference type="GO" id="GO:0004842">
    <property type="term" value="F:ubiquitin-protein transferase activity"/>
    <property type="evidence" value="ECO:0007669"/>
    <property type="project" value="InterPro"/>
</dbReference>
<protein>
    <recommendedName>
        <fullName evidence="1">MIB/HERC2 domain-containing protein</fullName>
    </recommendedName>
</protein>
<dbReference type="GO" id="GO:0016567">
    <property type="term" value="P:protein ubiquitination"/>
    <property type="evidence" value="ECO:0007669"/>
    <property type="project" value="InterPro"/>
</dbReference>
<dbReference type="InterPro" id="IPR010606">
    <property type="entry name" value="Mib_Herc2"/>
</dbReference>
<evidence type="ECO:0000313" key="2">
    <source>
        <dbReference type="EMBL" id="GIQ81042.1"/>
    </source>
</evidence>
<feature type="non-terminal residue" evidence="2">
    <location>
        <position position="1"/>
    </location>
</feature>
<keyword evidence="3" id="KW-1185">Reference proteome</keyword>
<dbReference type="InterPro" id="IPR037252">
    <property type="entry name" value="Mib_Herc2_sf"/>
</dbReference>
<proteinExistence type="predicted"/>
<dbReference type="AlphaFoldDB" id="A0A9K3GFR3"/>
<dbReference type="PROSITE" id="PS51416">
    <property type="entry name" value="MIB_HERC2"/>
    <property type="match status" value="1"/>
</dbReference>
<name>A0A9K3GFR3_9EUKA</name>
<dbReference type="Gene3D" id="2.30.30.40">
    <property type="entry name" value="SH3 Domains"/>
    <property type="match status" value="2"/>
</dbReference>
<dbReference type="GO" id="GO:0046872">
    <property type="term" value="F:metal ion binding"/>
    <property type="evidence" value="ECO:0007669"/>
    <property type="project" value="InterPro"/>
</dbReference>
<sequence>REHCFQPVSQYDMRVGAQVVPGLDFDWDNQDQGHVGTLKREGELGMAVVHWRGRRQEELFQYKVGKDRVYELFYYCHVVTMHNFIKGAPVVRGPSWRWGNQDGNGEGVLDQLDADGWCWVLWNHSRERNRYRIGGSASHSKYDIAYADTPAFCTGVSQ</sequence>
<feature type="domain" description="MIB/HERC2" evidence="1">
    <location>
        <begin position="76"/>
        <end position="150"/>
    </location>
</feature>
<dbReference type="OrthoDB" id="6161823at2759"/>
<evidence type="ECO:0000313" key="3">
    <source>
        <dbReference type="Proteomes" id="UP000265618"/>
    </source>
</evidence>
<comment type="caution">
    <text evidence="2">The sequence shown here is derived from an EMBL/GenBank/DDBJ whole genome shotgun (WGS) entry which is preliminary data.</text>
</comment>
<dbReference type="Proteomes" id="UP000265618">
    <property type="component" value="Unassembled WGS sequence"/>
</dbReference>
<organism evidence="2 3">
    <name type="scientific">Kipferlia bialata</name>
    <dbReference type="NCBI Taxonomy" id="797122"/>
    <lineage>
        <taxon>Eukaryota</taxon>
        <taxon>Metamonada</taxon>
        <taxon>Carpediemonas-like organisms</taxon>
        <taxon>Kipferlia</taxon>
    </lineage>
</organism>
<dbReference type="SUPFAM" id="SSF159034">
    <property type="entry name" value="Mib/herc2 domain-like"/>
    <property type="match status" value="2"/>
</dbReference>
<evidence type="ECO:0000259" key="1">
    <source>
        <dbReference type="PROSITE" id="PS51416"/>
    </source>
</evidence>
<accession>A0A9K3GFR3</accession>
<reference evidence="2 3" key="1">
    <citation type="journal article" date="2018" name="PLoS ONE">
        <title>The draft genome of Kipferlia bialata reveals reductive genome evolution in fornicate parasites.</title>
        <authorList>
            <person name="Tanifuji G."/>
            <person name="Takabayashi S."/>
            <person name="Kume K."/>
            <person name="Takagi M."/>
            <person name="Nakayama T."/>
            <person name="Kamikawa R."/>
            <person name="Inagaki Y."/>
            <person name="Hashimoto T."/>
        </authorList>
    </citation>
    <scope>NUCLEOTIDE SEQUENCE [LARGE SCALE GENOMIC DNA]</scope>
    <source>
        <strain evidence="2">NY0173</strain>
    </source>
</reference>